<gene>
    <name evidence="2" type="ORF">ElyMa_002739400</name>
</gene>
<dbReference type="Proteomes" id="UP000762676">
    <property type="component" value="Unassembled WGS sequence"/>
</dbReference>
<proteinExistence type="predicted"/>
<dbReference type="AlphaFoldDB" id="A0AAV4HJ94"/>
<organism evidence="2 3">
    <name type="scientific">Elysia marginata</name>
    <dbReference type="NCBI Taxonomy" id="1093978"/>
    <lineage>
        <taxon>Eukaryota</taxon>
        <taxon>Metazoa</taxon>
        <taxon>Spiralia</taxon>
        <taxon>Lophotrochozoa</taxon>
        <taxon>Mollusca</taxon>
        <taxon>Gastropoda</taxon>
        <taxon>Heterobranchia</taxon>
        <taxon>Euthyneura</taxon>
        <taxon>Panpulmonata</taxon>
        <taxon>Sacoglossa</taxon>
        <taxon>Placobranchoidea</taxon>
        <taxon>Plakobranchidae</taxon>
        <taxon>Elysia</taxon>
    </lineage>
</organism>
<evidence type="ECO:0000313" key="2">
    <source>
        <dbReference type="EMBL" id="GFR97201.1"/>
    </source>
</evidence>
<accession>A0AAV4HJ94</accession>
<reference evidence="2 3" key="1">
    <citation type="journal article" date="2021" name="Elife">
        <title>Chloroplast acquisition without the gene transfer in kleptoplastic sea slugs, Plakobranchus ocellatus.</title>
        <authorList>
            <person name="Maeda T."/>
            <person name="Takahashi S."/>
            <person name="Yoshida T."/>
            <person name="Shimamura S."/>
            <person name="Takaki Y."/>
            <person name="Nagai Y."/>
            <person name="Toyoda A."/>
            <person name="Suzuki Y."/>
            <person name="Arimoto A."/>
            <person name="Ishii H."/>
            <person name="Satoh N."/>
            <person name="Nishiyama T."/>
            <person name="Hasebe M."/>
            <person name="Maruyama T."/>
            <person name="Minagawa J."/>
            <person name="Obokata J."/>
            <person name="Shigenobu S."/>
        </authorList>
    </citation>
    <scope>NUCLEOTIDE SEQUENCE [LARGE SCALE GENOMIC DNA]</scope>
</reference>
<name>A0AAV4HJ94_9GAST</name>
<dbReference type="InterPro" id="IPR058770">
    <property type="entry name" value="PWI_ABCF3"/>
</dbReference>
<dbReference type="EMBL" id="BMAT01005625">
    <property type="protein sequence ID" value="GFR97201.1"/>
    <property type="molecule type" value="Genomic_DNA"/>
</dbReference>
<dbReference type="GO" id="GO:0005524">
    <property type="term" value="F:ATP binding"/>
    <property type="evidence" value="ECO:0007669"/>
    <property type="project" value="UniProtKB-KW"/>
</dbReference>
<dbReference type="Pfam" id="PF26051">
    <property type="entry name" value="PWI_ABCF3"/>
    <property type="match status" value="1"/>
</dbReference>
<keyword evidence="2" id="KW-0547">Nucleotide-binding</keyword>
<evidence type="ECO:0000313" key="3">
    <source>
        <dbReference type="Proteomes" id="UP000762676"/>
    </source>
</evidence>
<comment type="caution">
    <text evidence="2">The sequence shown here is derived from an EMBL/GenBank/DDBJ whole genome shotgun (WGS) entry which is preliminary data.</text>
</comment>
<sequence length="129" mass="14542">MSQCRELISEAFPHIDHEISDYVNSMLDDGQEDFETSDDLFDAIGVMLQQADESKTEDDIKEICDRLFSLLHQTSNGSSAGVNGHRKVLDAPLQMSKLAEEMAQPEDTSIWLARRDNSSVSLVFFCNLR</sequence>
<keyword evidence="2" id="KW-0067">ATP-binding</keyword>
<feature type="domain" description="ABCF3 PWI-like helical bundle" evidence="1">
    <location>
        <begin position="1"/>
        <end position="73"/>
    </location>
</feature>
<protein>
    <submittedName>
        <fullName evidence="2">ATP-binding cassette sub-family F member 3</fullName>
    </submittedName>
</protein>
<keyword evidence="3" id="KW-1185">Reference proteome</keyword>
<evidence type="ECO:0000259" key="1">
    <source>
        <dbReference type="Pfam" id="PF26051"/>
    </source>
</evidence>